<organism evidence="6">
    <name type="scientific">uncultured bacterium contig00111</name>
    <dbReference type="NCBI Taxonomy" id="1181575"/>
    <lineage>
        <taxon>Bacteria</taxon>
        <taxon>environmental samples</taxon>
    </lineage>
</organism>
<comment type="subcellular location">
    <subcellularLocation>
        <location evidence="1">Membrane</location>
        <topology evidence="1">Multi-pass membrane protein</topology>
    </subcellularLocation>
</comment>
<feature type="transmembrane region" description="Helical" evidence="5">
    <location>
        <begin position="39"/>
        <end position="63"/>
    </location>
</feature>
<keyword evidence="2 5" id="KW-0812">Transmembrane</keyword>
<feature type="transmembrane region" description="Helical" evidence="5">
    <location>
        <begin position="75"/>
        <end position="96"/>
    </location>
</feature>
<dbReference type="AlphaFoldDB" id="A0A806K2M0"/>
<evidence type="ECO:0000256" key="3">
    <source>
        <dbReference type="ARBA" id="ARBA00022989"/>
    </source>
</evidence>
<evidence type="ECO:0000256" key="5">
    <source>
        <dbReference type="SAM" id="Phobius"/>
    </source>
</evidence>
<proteinExistence type="predicted"/>
<protein>
    <recommendedName>
        <fullName evidence="7">Peptidase S54 rhomboid domain-containing protein</fullName>
    </recommendedName>
</protein>
<evidence type="ECO:0000313" key="6">
    <source>
        <dbReference type="EMBL" id="AGS54314.1"/>
    </source>
</evidence>
<evidence type="ECO:0000256" key="2">
    <source>
        <dbReference type="ARBA" id="ARBA00022692"/>
    </source>
</evidence>
<name>A0A806K2M0_9BACT</name>
<dbReference type="SUPFAM" id="SSF144091">
    <property type="entry name" value="Rhomboid-like"/>
    <property type="match status" value="1"/>
</dbReference>
<reference evidence="6" key="1">
    <citation type="submission" date="2012-03" db="EMBL/GenBank/DDBJ databases">
        <title>Functional metagenomics reveals considerable lignocellulase gene clusters in the gut microbiome of a wood-feeding higher termite.</title>
        <authorList>
            <person name="Liu N."/>
        </authorList>
    </citation>
    <scope>NUCLEOTIDE SEQUENCE</scope>
</reference>
<feature type="transmembrane region" description="Helical" evidence="5">
    <location>
        <begin position="157"/>
        <end position="177"/>
    </location>
</feature>
<evidence type="ECO:0000256" key="4">
    <source>
        <dbReference type="ARBA" id="ARBA00023136"/>
    </source>
</evidence>
<dbReference type="GO" id="GO:0016020">
    <property type="term" value="C:membrane"/>
    <property type="evidence" value="ECO:0007669"/>
    <property type="project" value="UniProtKB-SubCell"/>
</dbReference>
<feature type="transmembrane region" description="Helical" evidence="5">
    <location>
        <begin position="125"/>
        <end position="151"/>
    </location>
</feature>
<evidence type="ECO:0000256" key="1">
    <source>
        <dbReference type="ARBA" id="ARBA00004141"/>
    </source>
</evidence>
<keyword evidence="3 5" id="KW-1133">Transmembrane helix</keyword>
<accession>A0A806K2M0</accession>
<sequence length="188" mass="22208">MPLLLTAIQAIGFFLVMSKPAFQKSLVLDPSKVLNGEIWLIFTFIAIPVVNSFFVFFVLWFFYDVMRWLEDLWGSTLLTVYFLFAWFCTVFASLVLGIKIDSFMYMEFSFFFALATLTPNKEIHLFFILPIAFKWIAAFIAIVLLVIPLLLGSISQQIYIILLFANYLIFFGKDYWLRFRKELERRRH</sequence>
<keyword evidence="4 5" id="KW-0472">Membrane</keyword>
<dbReference type="EMBL" id="JQ844288">
    <property type="protein sequence ID" value="AGS54314.1"/>
    <property type="molecule type" value="Genomic_DNA"/>
</dbReference>
<evidence type="ECO:0008006" key="7">
    <source>
        <dbReference type="Google" id="ProtNLM"/>
    </source>
</evidence>
<dbReference type="InterPro" id="IPR035952">
    <property type="entry name" value="Rhomboid-like_sf"/>
</dbReference>